<comment type="function">
    <text evidence="7">Controls the development of red pulp macrophages required for red blood cells recycling and iron homeostasis. Transcription factor that binds to the PU-box, a purine-rich DNA sequence (5'-GAGGA[AT]-3') that can act as a lymphoid-specific enhancer. Regulates VCAM1 gene expression.</text>
</comment>
<dbReference type="InterPro" id="IPR036390">
    <property type="entry name" value="WH_DNA-bd_sf"/>
</dbReference>
<dbReference type="SMART" id="SM00413">
    <property type="entry name" value="ETS"/>
    <property type="match status" value="1"/>
</dbReference>
<organism evidence="12 13">
    <name type="scientific">Ornithorhynchus anatinus</name>
    <name type="common">Duckbill platypus</name>
    <dbReference type="NCBI Taxonomy" id="9258"/>
    <lineage>
        <taxon>Eukaryota</taxon>
        <taxon>Metazoa</taxon>
        <taxon>Chordata</taxon>
        <taxon>Craniata</taxon>
        <taxon>Vertebrata</taxon>
        <taxon>Euteleostomi</taxon>
        <taxon>Mammalia</taxon>
        <taxon>Monotremata</taxon>
        <taxon>Ornithorhynchidae</taxon>
        <taxon>Ornithorhynchus</taxon>
    </lineage>
</organism>
<evidence type="ECO:0000259" key="11">
    <source>
        <dbReference type="PROSITE" id="PS50061"/>
    </source>
</evidence>
<dbReference type="PANTHER" id="PTHR11849:SF17">
    <property type="entry name" value="TRANSCRIPTION FACTOR SPI-C"/>
    <property type="match status" value="1"/>
</dbReference>
<dbReference type="GO" id="GO:0030154">
    <property type="term" value="P:cell differentiation"/>
    <property type="evidence" value="ECO:0000318"/>
    <property type="project" value="GO_Central"/>
</dbReference>
<evidence type="ECO:0000256" key="6">
    <source>
        <dbReference type="ARBA" id="ARBA00023242"/>
    </source>
</evidence>
<dbReference type="Proteomes" id="UP000002279">
    <property type="component" value="Chromosome 14"/>
</dbReference>
<reference evidence="12" key="2">
    <citation type="submission" date="2025-08" db="UniProtKB">
        <authorList>
            <consortium name="Ensembl"/>
        </authorList>
    </citation>
    <scope>IDENTIFICATION</scope>
    <source>
        <strain evidence="12">Glennie</strain>
    </source>
</reference>
<dbReference type="FunFam" id="1.10.10.10:FF:000335">
    <property type="entry name" value="Spi-C transcription factor"/>
    <property type="match status" value="1"/>
</dbReference>
<sequence length="260" mass="30435">MNFFQDYGFVNEGMSCLQQDMLGQAFEDAFEVMQQHSDGGLQYSADYKSYLTFINHYPHVRANPNCFGTPLAEEPGYNWRTIINSATDFYFEGNFHHSPQNISENQVIHPVSQQKGGRGRKKLRLFEYLYESLSDPEMAECIQWVDQPRGVFQFVSKNKEKLAELWGKKKGNRKTMTYQKMARALRNYGRTGEIIKIRRKLTYQFSDVVLQRLSPPYFLGKEIIYTPCIPSDQEYINLNNWTCNYSYMNNSDLELNHADN</sequence>
<dbReference type="OMA" id="YSWRNVI"/>
<evidence type="ECO:0000256" key="9">
    <source>
        <dbReference type="ARBA" id="ARBA00074964"/>
    </source>
</evidence>
<dbReference type="Pfam" id="PF00178">
    <property type="entry name" value="Ets"/>
    <property type="match status" value="1"/>
</dbReference>
<evidence type="ECO:0000256" key="10">
    <source>
        <dbReference type="RuleBase" id="RU004019"/>
    </source>
</evidence>
<evidence type="ECO:0000313" key="13">
    <source>
        <dbReference type="Proteomes" id="UP000002279"/>
    </source>
</evidence>
<dbReference type="PRINTS" id="PR00454">
    <property type="entry name" value="ETSDOMAIN"/>
</dbReference>
<dbReference type="Ensembl" id="ENSOANT00000059935.1">
    <property type="protein sequence ID" value="ENSOANP00000036600.1"/>
    <property type="gene ID" value="ENSOANG00000042898.1"/>
</dbReference>
<dbReference type="Gene3D" id="1.10.10.10">
    <property type="entry name" value="Winged helix-like DNA-binding domain superfamily/Winged helix DNA-binding domain"/>
    <property type="match status" value="1"/>
</dbReference>
<feature type="domain" description="ETS" evidence="11">
    <location>
        <begin position="123"/>
        <end position="206"/>
    </location>
</feature>
<proteinExistence type="inferred from homology"/>
<reference evidence="12" key="3">
    <citation type="submission" date="2025-09" db="UniProtKB">
        <authorList>
            <consortium name="Ensembl"/>
        </authorList>
    </citation>
    <scope>IDENTIFICATION</scope>
    <source>
        <strain evidence="12">Glennie</strain>
    </source>
</reference>
<dbReference type="GO" id="GO:0006357">
    <property type="term" value="P:regulation of transcription by RNA polymerase II"/>
    <property type="evidence" value="ECO:0000318"/>
    <property type="project" value="GO_Central"/>
</dbReference>
<dbReference type="SUPFAM" id="SSF46785">
    <property type="entry name" value="Winged helix' DNA-binding domain"/>
    <property type="match status" value="1"/>
</dbReference>
<dbReference type="GO" id="GO:0005634">
    <property type="term" value="C:nucleus"/>
    <property type="evidence" value="ECO:0000318"/>
    <property type="project" value="GO_Central"/>
</dbReference>
<dbReference type="GeneTree" id="ENSGT00940000155067"/>
<evidence type="ECO:0000256" key="8">
    <source>
        <dbReference type="ARBA" id="ARBA00063209"/>
    </source>
</evidence>
<keyword evidence="4 10" id="KW-0238">DNA-binding</keyword>
<dbReference type="InterPro" id="IPR046328">
    <property type="entry name" value="ETS_fam"/>
</dbReference>
<dbReference type="GO" id="GO:0001228">
    <property type="term" value="F:DNA-binding transcription activator activity, RNA polymerase II-specific"/>
    <property type="evidence" value="ECO:0007669"/>
    <property type="project" value="Ensembl"/>
</dbReference>
<dbReference type="AlphaFoldDB" id="A0A6I8N723"/>
<dbReference type="InterPro" id="IPR000418">
    <property type="entry name" value="Ets_dom"/>
</dbReference>
<comment type="similarity">
    <text evidence="2 10">Belongs to the ETS family.</text>
</comment>
<keyword evidence="13" id="KW-1185">Reference proteome</keyword>
<keyword evidence="5" id="KW-0804">Transcription</keyword>
<comment type="subcellular location">
    <subcellularLocation>
        <location evidence="1 10">Nucleus</location>
    </subcellularLocation>
</comment>
<evidence type="ECO:0000256" key="4">
    <source>
        <dbReference type="ARBA" id="ARBA00023125"/>
    </source>
</evidence>
<dbReference type="InterPro" id="IPR036388">
    <property type="entry name" value="WH-like_DNA-bd_sf"/>
</dbReference>
<accession>A0A6I8N723</accession>
<protein>
    <recommendedName>
        <fullName evidence="9">Transcription factor Spi-C</fullName>
    </recommendedName>
</protein>
<dbReference type="InParanoid" id="A0A6I8N723"/>
<keyword evidence="6 10" id="KW-0539">Nucleus</keyword>
<evidence type="ECO:0000256" key="1">
    <source>
        <dbReference type="ARBA" id="ARBA00004123"/>
    </source>
</evidence>
<dbReference type="PANTHER" id="PTHR11849">
    <property type="entry name" value="ETS"/>
    <property type="match status" value="1"/>
</dbReference>
<evidence type="ECO:0000313" key="12">
    <source>
        <dbReference type="Ensembl" id="ENSOANP00000036600.1"/>
    </source>
</evidence>
<dbReference type="PROSITE" id="PS50061">
    <property type="entry name" value="ETS_DOMAIN_3"/>
    <property type="match status" value="1"/>
</dbReference>
<name>A0A6I8N723_ORNAN</name>
<evidence type="ECO:0000256" key="3">
    <source>
        <dbReference type="ARBA" id="ARBA00023015"/>
    </source>
</evidence>
<comment type="subunit">
    <text evidence="8">Binds DNA as a monomer.</text>
</comment>
<keyword evidence="3" id="KW-0805">Transcription regulation</keyword>
<gene>
    <name evidence="12" type="primary">SPIC</name>
</gene>
<reference evidence="12 13" key="1">
    <citation type="journal article" date="2008" name="Nature">
        <title>Genome analysis of the platypus reveals unique signatures of evolution.</title>
        <authorList>
            <person name="Warren W.C."/>
            <person name="Hillier L.W."/>
            <person name="Marshall Graves J.A."/>
            <person name="Birney E."/>
            <person name="Ponting C.P."/>
            <person name="Grutzner F."/>
            <person name="Belov K."/>
            <person name="Miller W."/>
            <person name="Clarke L."/>
            <person name="Chinwalla A.T."/>
            <person name="Yang S.P."/>
            <person name="Heger A."/>
            <person name="Locke D.P."/>
            <person name="Miethke P."/>
            <person name="Waters P.D."/>
            <person name="Veyrunes F."/>
            <person name="Fulton L."/>
            <person name="Fulton B."/>
            <person name="Graves T."/>
            <person name="Wallis J."/>
            <person name="Puente X.S."/>
            <person name="Lopez-Otin C."/>
            <person name="Ordonez G.R."/>
            <person name="Eichler E.E."/>
            <person name="Chen L."/>
            <person name="Cheng Z."/>
            <person name="Deakin J.E."/>
            <person name="Alsop A."/>
            <person name="Thompson K."/>
            <person name="Kirby P."/>
            <person name="Papenfuss A.T."/>
            <person name="Wakefield M.J."/>
            <person name="Olender T."/>
            <person name="Lancet D."/>
            <person name="Huttley G.A."/>
            <person name="Smit A.F."/>
            <person name="Pask A."/>
            <person name="Temple-Smith P."/>
            <person name="Batzer M.A."/>
            <person name="Walker J.A."/>
            <person name="Konkel M.K."/>
            <person name="Harris R.S."/>
            <person name="Whittington C.M."/>
            <person name="Wong E.S."/>
            <person name="Gemmell N.J."/>
            <person name="Buschiazzo E."/>
            <person name="Vargas Jentzsch I.M."/>
            <person name="Merkel A."/>
            <person name="Schmitz J."/>
            <person name="Zemann A."/>
            <person name="Churakov G."/>
            <person name="Kriegs J.O."/>
            <person name="Brosius J."/>
            <person name="Murchison E.P."/>
            <person name="Sachidanandam R."/>
            <person name="Smith C."/>
            <person name="Hannon G.J."/>
            <person name="Tsend-Ayush E."/>
            <person name="McMillan D."/>
            <person name="Attenborough R."/>
            <person name="Rens W."/>
            <person name="Ferguson-Smith M."/>
            <person name="Lefevre C.M."/>
            <person name="Sharp J.A."/>
            <person name="Nicholas K.R."/>
            <person name="Ray D.A."/>
            <person name="Kube M."/>
            <person name="Reinhardt R."/>
            <person name="Pringle T.H."/>
            <person name="Taylor J."/>
            <person name="Jones R.C."/>
            <person name="Nixon B."/>
            <person name="Dacheux J.L."/>
            <person name="Niwa H."/>
            <person name="Sekita Y."/>
            <person name="Huang X."/>
            <person name="Stark A."/>
            <person name="Kheradpour P."/>
            <person name="Kellis M."/>
            <person name="Flicek P."/>
            <person name="Chen Y."/>
            <person name="Webber C."/>
            <person name="Hardison R."/>
            <person name="Nelson J."/>
            <person name="Hallsworth-Pepin K."/>
            <person name="Delehaunty K."/>
            <person name="Markovic C."/>
            <person name="Minx P."/>
            <person name="Feng Y."/>
            <person name="Kremitzki C."/>
            <person name="Mitreva M."/>
            <person name="Glasscock J."/>
            <person name="Wylie T."/>
            <person name="Wohldmann P."/>
            <person name="Thiru P."/>
            <person name="Nhan M.N."/>
            <person name="Pohl C.S."/>
            <person name="Smith S.M."/>
            <person name="Hou S."/>
            <person name="Nefedov M."/>
            <person name="de Jong P.J."/>
            <person name="Renfree M.B."/>
            <person name="Mardis E.R."/>
            <person name="Wilson R.K."/>
        </authorList>
    </citation>
    <scope>NUCLEOTIDE SEQUENCE [LARGE SCALE GENOMIC DNA]</scope>
    <source>
        <strain evidence="12 13">Glennie</strain>
    </source>
</reference>
<evidence type="ECO:0000256" key="7">
    <source>
        <dbReference type="ARBA" id="ARBA00055710"/>
    </source>
</evidence>
<dbReference type="GO" id="GO:0000981">
    <property type="term" value="F:DNA-binding transcription factor activity, RNA polymerase II-specific"/>
    <property type="evidence" value="ECO:0000318"/>
    <property type="project" value="GO_Central"/>
</dbReference>
<evidence type="ECO:0000256" key="2">
    <source>
        <dbReference type="ARBA" id="ARBA00005562"/>
    </source>
</evidence>
<dbReference type="Bgee" id="ENSOANG00000042898">
    <property type="expression patterns" value="Expressed in endometrium and 2 other cell types or tissues"/>
</dbReference>
<evidence type="ECO:0000256" key="5">
    <source>
        <dbReference type="ARBA" id="ARBA00023163"/>
    </source>
</evidence>
<dbReference type="FunCoup" id="A0A6I8N723">
    <property type="interactions" value="94"/>
</dbReference>
<dbReference type="PROSITE" id="PS00346">
    <property type="entry name" value="ETS_DOMAIN_2"/>
    <property type="match status" value="1"/>
</dbReference>
<dbReference type="GO" id="GO:0000978">
    <property type="term" value="F:RNA polymerase II cis-regulatory region sequence-specific DNA binding"/>
    <property type="evidence" value="ECO:0007669"/>
    <property type="project" value="Ensembl"/>
</dbReference>